<dbReference type="InterPro" id="IPR042089">
    <property type="entry name" value="Peptidase_M13_dom_2"/>
</dbReference>
<dbReference type="Gene3D" id="3.40.390.10">
    <property type="entry name" value="Collagenase (Catalytic Domain)"/>
    <property type="match status" value="1"/>
</dbReference>
<organism evidence="10 11">
    <name type="scientific">Companilactobacillus nodensis DSM 19682 = JCM 14932 = NBRC 107160</name>
    <dbReference type="NCBI Taxonomy" id="1423775"/>
    <lineage>
        <taxon>Bacteria</taxon>
        <taxon>Bacillati</taxon>
        <taxon>Bacillota</taxon>
        <taxon>Bacilli</taxon>
        <taxon>Lactobacillales</taxon>
        <taxon>Lactobacillaceae</taxon>
        <taxon>Companilactobacillus</taxon>
    </lineage>
</organism>
<keyword evidence="4" id="KW-0479">Metal-binding</keyword>
<keyword evidence="6" id="KW-0862">Zinc</keyword>
<dbReference type="EMBL" id="AZDZ01000019">
    <property type="protein sequence ID" value="KRK78950.1"/>
    <property type="molecule type" value="Genomic_DNA"/>
</dbReference>
<dbReference type="InterPro" id="IPR024079">
    <property type="entry name" value="MetalloPept_cat_dom_sf"/>
</dbReference>
<comment type="caution">
    <text evidence="10">The sequence shown here is derived from an EMBL/GenBank/DDBJ whole genome shotgun (WGS) entry which is preliminary data.</text>
</comment>
<keyword evidence="5" id="KW-0378">Hydrolase</keyword>
<evidence type="ECO:0000256" key="4">
    <source>
        <dbReference type="ARBA" id="ARBA00022723"/>
    </source>
</evidence>
<evidence type="ECO:0000259" key="8">
    <source>
        <dbReference type="Pfam" id="PF01431"/>
    </source>
</evidence>
<keyword evidence="7" id="KW-0482">Metalloprotease</keyword>
<evidence type="ECO:0000313" key="11">
    <source>
        <dbReference type="Proteomes" id="UP000051248"/>
    </source>
</evidence>
<dbReference type="CDD" id="cd08662">
    <property type="entry name" value="M13"/>
    <property type="match status" value="1"/>
</dbReference>
<dbReference type="Proteomes" id="UP000051248">
    <property type="component" value="Unassembled WGS sequence"/>
</dbReference>
<reference evidence="10 11" key="1">
    <citation type="journal article" date="2015" name="Genome Announc.">
        <title>Expanding the biotechnology potential of lactobacilli through comparative genomics of 213 strains and associated genera.</title>
        <authorList>
            <person name="Sun Z."/>
            <person name="Harris H.M."/>
            <person name="McCann A."/>
            <person name="Guo C."/>
            <person name="Argimon S."/>
            <person name="Zhang W."/>
            <person name="Yang X."/>
            <person name="Jeffery I.B."/>
            <person name="Cooney J.C."/>
            <person name="Kagawa T.F."/>
            <person name="Liu W."/>
            <person name="Song Y."/>
            <person name="Salvetti E."/>
            <person name="Wrobel A."/>
            <person name="Rasinkangas P."/>
            <person name="Parkhill J."/>
            <person name="Rea M.C."/>
            <person name="O'Sullivan O."/>
            <person name="Ritari J."/>
            <person name="Douillard F.P."/>
            <person name="Paul Ross R."/>
            <person name="Yang R."/>
            <person name="Briner A.E."/>
            <person name="Felis G.E."/>
            <person name="de Vos W.M."/>
            <person name="Barrangou R."/>
            <person name="Klaenhammer T.R."/>
            <person name="Caufield P.W."/>
            <person name="Cui Y."/>
            <person name="Zhang H."/>
            <person name="O'Toole P.W."/>
        </authorList>
    </citation>
    <scope>NUCLEOTIDE SEQUENCE [LARGE SCALE GENOMIC DNA]</scope>
    <source>
        <strain evidence="10 11">DSM 19682</strain>
    </source>
</reference>
<comment type="cofactor">
    <cofactor evidence="1">
        <name>Zn(2+)</name>
        <dbReference type="ChEBI" id="CHEBI:29105"/>
    </cofactor>
</comment>
<evidence type="ECO:0000256" key="6">
    <source>
        <dbReference type="ARBA" id="ARBA00022833"/>
    </source>
</evidence>
<dbReference type="GO" id="GO:0005886">
    <property type="term" value="C:plasma membrane"/>
    <property type="evidence" value="ECO:0007669"/>
    <property type="project" value="TreeGrafter"/>
</dbReference>
<dbReference type="SUPFAM" id="SSF55486">
    <property type="entry name" value="Metalloproteases ('zincins'), catalytic domain"/>
    <property type="match status" value="1"/>
</dbReference>
<dbReference type="PRINTS" id="PR00786">
    <property type="entry name" value="NEPRILYSIN"/>
</dbReference>
<proteinExistence type="inferred from homology"/>
<name>A0A0R1K5S2_9LACO</name>
<dbReference type="PANTHER" id="PTHR11733:SF167">
    <property type="entry name" value="FI17812P1-RELATED"/>
    <property type="match status" value="1"/>
</dbReference>
<dbReference type="GO" id="GO:0046872">
    <property type="term" value="F:metal ion binding"/>
    <property type="evidence" value="ECO:0007669"/>
    <property type="project" value="UniProtKB-KW"/>
</dbReference>
<evidence type="ECO:0000256" key="5">
    <source>
        <dbReference type="ARBA" id="ARBA00022801"/>
    </source>
</evidence>
<evidence type="ECO:0000256" key="7">
    <source>
        <dbReference type="ARBA" id="ARBA00023049"/>
    </source>
</evidence>
<dbReference type="PROSITE" id="PS51885">
    <property type="entry name" value="NEPRILYSIN"/>
    <property type="match status" value="1"/>
</dbReference>
<dbReference type="Pfam" id="PF01431">
    <property type="entry name" value="Peptidase_M13"/>
    <property type="match status" value="1"/>
</dbReference>
<protein>
    <submittedName>
        <fullName evidence="10">Neutral endopeptidase</fullName>
    </submittedName>
</protein>
<dbReference type="GO" id="GO:0016485">
    <property type="term" value="P:protein processing"/>
    <property type="evidence" value="ECO:0007669"/>
    <property type="project" value="TreeGrafter"/>
</dbReference>
<dbReference type="InterPro" id="IPR018497">
    <property type="entry name" value="Peptidase_M13_C"/>
</dbReference>
<accession>A0A0R1K5S2</accession>
<evidence type="ECO:0000313" key="10">
    <source>
        <dbReference type="EMBL" id="KRK78950.1"/>
    </source>
</evidence>
<dbReference type="InterPro" id="IPR000718">
    <property type="entry name" value="Peptidase_M13"/>
</dbReference>
<dbReference type="STRING" id="1423775.FD03_GL001309"/>
<gene>
    <name evidence="10" type="ORF">FD03_GL001309</name>
</gene>
<evidence type="ECO:0000256" key="2">
    <source>
        <dbReference type="ARBA" id="ARBA00007357"/>
    </source>
</evidence>
<dbReference type="OrthoDB" id="9775677at2"/>
<dbReference type="eggNOG" id="COG3590">
    <property type="taxonomic scope" value="Bacteria"/>
</dbReference>
<feature type="domain" description="Peptidase M13 C-terminal" evidence="8">
    <location>
        <begin position="459"/>
        <end position="649"/>
    </location>
</feature>
<feature type="domain" description="Peptidase M13 N-terminal" evidence="9">
    <location>
        <begin position="28"/>
        <end position="405"/>
    </location>
</feature>
<dbReference type="GO" id="GO:0004222">
    <property type="term" value="F:metalloendopeptidase activity"/>
    <property type="evidence" value="ECO:0007669"/>
    <property type="project" value="InterPro"/>
</dbReference>
<evidence type="ECO:0000256" key="1">
    <source>
        <dbReference type="ARBA" id="ARBA00001947"/>
    </source>
</evidence>
<dbReference type="InterPro" id="IPR008753">
    <property type="entry name" value="Peptidase_M13_N"/>
</dbReference>
<keyword evidence="3" id="KW-0645">Protease</keyword>
<comment type="similarity">
    <text evidence="2">Belongs to the peptidase M13 family.</text>
</comment>
<evidence type="ECO:0000256" key="3">
    <source>
        <dbReference type="ARBA" id="ARBA00022670"/>
    </source>
</evidence>
<dbReference type="Gene3D" id="1.10.1380.10">
    <property type="entry name" value="Neutral endopeptidase , domain2"/>
    <property type="match status" value="1"/>
</dbReference>
<keyword evidence="11" id="KW-1185">Reference proteome</keyword>
<dbReference type="Pfam" id="PF05649">
    <property type="entry name" value="Peptidase_M13_N"/>
    <property type="match status" value="1"/>
</dbReference>
<dbReference type="PANTHER" id="PTHR11733">
    <property type="entry name" value="ZINC METALLOPROTEASE FAMILY M13 NEPRILYSIN-RELATED"/>
    <property type="match status" value="1"/>
</dbReference>
<dbReference type="PATRIC" id="fig|1423775.4.peg.1339"/>
<evidence type="ECO:0000259" key="9">
    <source>
        <dbReference type="Pfam" id="PF05649"/>
    </source>
</evidence>
<dbReference type="AlphaFoldDB" id="A0A0R1K5S2"/>
<sequence>MVVNVLFTSKIIGGAGDMVNAKPTDYKENLYLAVNGAWQEKAEIPSDKPRTGGFMDLDEGVEKALMKEFHEFANDEGKINDDLMLQAVKLYRLANNVEHLNKFHHQPILKDIQKINDITSLQEFSDKLAELSKAGFPLPIDISIDADMKDTSKNVVYIGGAGLILPDKTYYAESNKSGEQLLKKFAEVSTRLLSMIGYNLDDAKKIVAKALKFDKLLVPIVKGSEEWADYTKMYNPMPFSEYITKSDALDLKSQVTEQINDIPDKVIITEPRYLDNLNKIINEDTFEDIKAWMMVNFLTGNASSLDEEFRQVIGEYNLALSGAKELQNRTKFAYHKAAGIFSQVVGVYYGKKYFGEDAKNDVRGMIKKMISIYEQRISANTWLSEDTKKKAIVKLDKIEVKVGYPDKIDDIYSKIKINENDSLYDNLREIRKIFIQDSLDQYHKAVDRTKWLMPGHMVNACYDPSRNDITFPAAILQAPFYSLEQTSSENFGGIGAVIAHEISHAFDNNGAQFDEFGNMNNWWTDEDYAKFKKLTQNMIDEFDGIPYAGGKVNGKLVVSENVADVGGLRCALEAAKTEDDYDVKKFFINWARVWRLKATQEFNELLLSTDVHAPGPLRANVQAQNMDEFYDAFGITKNDGMWLDEDKRVNIW</sequence>